<dbReference type="Proteomes" id="UP000006352">
    <property type="component" value="Unassembled WGS sequence"/>
</dbReference>
<protein>
    <submittedName>
        <fullName evidence="1">Uncharacterized protein</fullName>
    </submittedName>
</protein>
<organism evidence="1 2">
    <name type="scientific">Fibroporia radiculosa</name>
    <dbReference type="NCBI Taxonomy" id="599839"/>
    <lineage>
        <taxon>Eukaryota</taxon>
        <taxon>Fungi</taxon>
        <taxon>Dikarya</taxon>
        <taxon>Basidiomycota</taxon>
        <taxon>Agaricomycotina</taxon>
        <taxon>Agaricomycetes</taxon>
        <taxon>Polyporales</taxon>
        <taxon>Fibroporiaceae</taxon>
        <taxon>Fibroporia</taxon>
    </lineage>
</organism>
<reference evidence="1 2" key="1">
    <citation type="journal article" date="2012" name="Appl. Environ. Microbiol.">
        <title>Short-read sequencing for genomic analysis of the brown rot fungus Fibroporia radiculosa.</title>
        <authorList>
            <person name="Tang J.D."/>
            <person name="Perkins A.D."/>
            <person name="Sonstegard T.S."/>
            <person name="Schroeder S.G."/>
            <person name="Burgess S.C."/>
            <person name="Diehl S.V."/>
        </authorList>
    </citation>
    <scope>NUCLEOTIDE SEQUENCE [LARGE SCALE GENOMIC DNA]</scope>
    <source>
        <strain evidence="1 2">TFFH 294</strain>
    </source>
</reference>
<evidence type="ECO:0000313" key="2">
    <source>
        <dbReference type="Proteomes" id="UP000006352"/>
    </source>
</evidence>
<gene>
    <name evidence="1" type="ORF">FIBRA_09362</name>
</gene>
<keyword evidence="2" id="KW-1185">Reference proteome</keyword>
<dbReference type="HOGENOM" id="CLU_1885804_0_0_1"/>
<evidence type="ECO:0000313" key="1">
    <source>
        <dbReference type="EMBL" id="CCM07042.1"/>
    </source>
</evidence>
<dbReference type="InParanoid" id="J7RHH1"/>
<dbReference type="AlphaFoldDB" id="J7RHH1"/>
<sequence>MVLLLCSQGGNGLKGAAHSLWSPSEIELLTLDLVLITVEEAIGSSAISPVAVTYSSGESSLQARTLIPASISPSARSRKSGQCWLSWYVGGGGRYGGGGGEYWGTGVPVGSTASGENDGVWVKLKSFGLLPDYSN</sequence>
<dbReference type="GeneID" id="24101942"/>
<dbReference type="RefSeq" id="XP_012177063.1">
    <property type="nucleotide sequence ID" value="XM_012321673.1"/>
</dbReference>
<name>J7RHH1_9APHY</name>
<dbReference type="EMBL" id="HE797626">
    <property type="protein sequence ID" value="CCM07042.1"/>
    <property type="molecule type" value="Genomic_DNA"/>
</dbReference>
<accession>J7RHH1</accession>
<proteinExistence type="predicted"/>